<protein>
    <recommendedName>
        <fullName evidence="3">Secreted protein</fullName>
    </recommendedName>
</protein>
<sequence length="70" mass="7569">MVRLSSLRGIHACCPCCFLSISVVFPGVWPSFPAQSLGPLEKCSSLPLTSMGLVIRDEHPSILVLAHLYS</sequence>
<evidence type="ECO:0000313" key="1">
    <source>
        <dbReference type="EMBL" id="KAG8569053.1"/>
    </source>
</evidence>
<evidence type="ECO:0008006" key="3">
    <source>
        <dbReference type="Google" id="ProtNLM"/>
    </source>
</evidence>
<gene>
    <name evidence="1" type="ORF">GDO81_014242</name>
</gene>
<comment type="caution">
    <text evidence="1">The sequence shown here is derived from an EMBL/GenBank/DDBJ whole genome shotgun (WGS) entry which is preliminary data.</text>
</comment>
<keyword evidence="2" id="KW-1185">Reference proteome</keyword>
<accession>A0AAV7B8Z2</accession>
<dbReference type="AlphaFoldDB" id="A0AAV7B8Z2"/>
<reference evidence="1" key="1">
    <citation type="thesis" date="2020" institute="ProQuest LLC" country="789 East Eisenhower Parkway, Ann Arbor, MI, USA">
        <title>Comparative Genomics and Chromosome Evolution.</title>
        <authorList>
            <person name="Mudd A.B."/>
        </authorList>
    </citation>
    <scope>NUCLEOTIDE SEQUENCE</scope>
    <source>
        <strain evidence="1">237g6f4</strain>
        <tissue evidence="1">Blood</tissue>
    </source>
</reference>
<evidence type="ECO:0000313" key="2">
    <source>
        <dbReference type="Proteomes" id="UP000824782"/>
    </source>
</evidence>
<dbReference type="EMBL" id="WNYA01000006">
    <property type="protein sequence ID" value="KAG8569053.1"/>
    <property type="molecule type" value="Genomic_DNA"/>
</dbReference>
<proteinExistence type="predicted"/>
<name>A0AAV7B8Z2_ENGPU</name>
<dbReference type="Proteomes" id="UP000824782">
    <property type="component" value="Unassembled WGS sequence"/>
</dbReference>
<organism evidence="1 2">
    <name type="scientific">Engystomops pustulosus</name>
    <name type="common">Tungara frog</name>
    <name type="synonym">Physalaemus pustulosus</name>
    <dbReference type="NCBI Taxonomy" id="76066"/>
    <lineage>
        <taxon>Eukaryota</taxon>
        <taxon>Metazoa</taxon>
        <taxon>Chordata</taxon>
        <taxon>Craniata</taxon>
        <taxon>Vertebrata</taxon>
        <taxon>Euteleostomi</taxon>
        <taxon>Amphibia</taxon>
        <taxon>Batrachia</taxon>
        <taxon>Anura</taxon>
        <taxon>Neobatrachia</taxon>
        <taxon>Hyloidea</taxon>
        <taxon>Leptodactylidae</taxon>
        <taxon>Leiuperinae</taxon>
        <taxon>Engystomops</taxon>
    </lineage>
</organism>